<dbReference type="AlphaFoldDB" id="A0A7S3UUT8"/>
<protein>
    <submittedName>
        <fullName evidence="2">Uncharacterized protein</fullName>
    </submittedName>
</protein>
<sequence length="300" mass="32632">MFGNKRSPRGDTDKDANVSVQTFEPQVSLQKERVQDSACKNDGGEKQASKKKGIFSFASVPAVEPSEDRQESESQLVVGDRKEEEECVDRVGGGKQRSTINDYFQAKLQGSSPALDQQPGQETLTERDQAGEEARVDRTPKQSSTSLVDYFQGKLSKSSRPEQQQAPTTSAEQNQDSELSPADGNAKHKQSFFEWSSSKAHKGGNSSGPPSAVNDLVVEATSLLKEVKLNHGDETKSAPVSTRSFAGFLKRSMSGPAIEETDKTTWAGLVDEMGDQRVEGQQPPPNLKVSAWAPENKQKG</sequence>
<gene>
    <name evidence="2" type="ORF">HAKA00212_LOCUS2989</name>
</gene>
<evidence type="ECO:0000313" key="2">
    <source>
        <dbReference type="EMBL" id="CAE0624322.1"/>
    </source>
</evidence>
<feature type="compositionally biased region" description="Basic and acidic residues" evidence="1">
    <location>
        <begin position="124"/>
        <end position="140"/>
    </location>
</feature>
<organism evidence="2">
    <name type="scientific">Heterosigma akashiwo</name>
    <name type="common">Chromophytic alga</name>
    <name type="synonym">Heterosigma carterae</name>
    <dbReference type="NCBI Taxonomy" id="2829"/>
    <lineage>
        <taxon>Eukaryota</taxon>
        <taxon>Sar</taxon>
        <taxon>Stramenopiles</taxon>
        <taxon>Ochrophyta</taxon>
        <taxon>Raphidophyceae</taxon>
        <taxon>Chattonellales</taxon>
        <taxon>Chattonellaceae</taxon>
        <taxon>Heterosigma</taxon>
    </lineage>
</organism>
<name>A0A7S3UUT8_HETAK</name>
<reference evidence="2" key="1">
    <citation type="submission" date="2021-01" db="EMBL/GenBank/DDBJ databases">
        <authorList>
            <person name="Corre E."/>
            <person name="Pelletier E."/>
            <person name="Niang G."/>
            <person name="Scheremetjew M."/>
            <person name="Finn R."/>
            <person name="Kale V."/>
            <person name="Holt S."/>
            <person name="Cochrane G."/>
            <person name="Meng A."/>
            <person name="Brown T."/>
            <person name="Cohen L."/>
        </authorList>
    </citation>
    <scope>NUCLEOTIDE SEQUENCE</scope>
    <source>
        <strain evidence="2">CCMP3107</strain>
    </source>
</reference>
<accession>A0A7S3UUT8</accession>
<feature type="compositionally biased region" description="Polar residues" evidence="1">
    <location>
        <begin position="155"/>
        <end position="178"/>
    </location>
</feature>
<dbReference type="EMBL" id="HBIU01007668">
    <property type="protein sequence ID" value="CAE0624322.1"/>
    <property type="molecule type" value="Transcribed_RNA"/>
</dbReference>
<feature type="region of interest" description="Disordered" evidence="1">
    <location>
        <begin position="1"/>
        <end position="214"/>
    </location>
</feature>
<proteinExistence type="predicted"/>
<feature type="region of interest" description="Disordered" evidence="1">
    <location>
        <begin position="276"/>
        <end position="300"/>
    </location>
</feature>
<feature type="compositionally biased region" description="Polar residues" evidence="1">
    <location>
        <begin position="18"/>
        <end position="29"/>
    </location>
</feature>
<evidence type="ECO:0000256" key="1">
    <source>
        <dbReference type="SAM" id="MobiDB-lite"/>
    </source>
</evidence>
<feature type="compositionally biased region" description="Polar residues" evidence="1">
    <location>
        <begin position="96"/>
        <end position="123"/>
    </location>
</feature>